<dbReference type="CDD" id="cd07328">
    <property type="entry name" value="M48_Ste24p_like"/>
    <property type="match status" value="1"/>
</dbReference>
<proteinExistence type="predicted"/>
<dbReference type="EMBL" id="CP142149">
    <property type="protein sequence ID" value="WSE27852.1"/>
    <property type="molecule type" value="Genomic_DNA"/>
</dbReference>
<keyword evidence="9 12" id="KW-1133">Transmembrane helix</keyword>
<evidence type="ECO:0000256" key="12">
    <source>
        <dbReference type="SAM" id="Phobius"/>
    </source>
</evidence>
<feature type="domain" description="Peptidase M48" evidence="13">
    <location>
        <begin position="79"/>
        <end position="308"/>
    </location>
</feature>
<evidence type="ECO:0000256" key="10">
    <source>
        <dbReference type="ARBA" id="ARBA00023049"/>
    </source>
</evidence>
<evidence type="ECO:0000256" key="9">
    <source>
        <dbReference type="ARBA" id="ARBA00022989"/>
    </source>
</evidence>
<feature type="transmembrane region" description="Helical" evidence="12">
    <location>
        <begin position="7"/>
        <end position="29"/>
    </location>
</feature>
<dbReference type="PANTHER" id="PTHR43221">
    <property type="entry name" value="PROTEASE HTPX"/>
    <property type="match status" value="1"/>
</dbReference>
<dbReference type="Pfam" id="PF01435">
    <property type="entry name" value="Peptidase_M48"/>
    <property type="match status" value="1"/>
</dbReference>
<comment type="cofactor">
    <cofactor evidence="1">
        <name>Zn(2+)</name>
        <dbReference type="ChEBI" id="CHEBI:29105"/>
    </cofactor>
</comment>
<evidence type="ECO:0000256" key="11">
    <source>
        <dbReference type="ARBA" id="ARBA00023136"/>
    </source>
</evidence>
<keyword evidence="11 12" id="KW-0472">Membrane</keyword>
<accession>A0ABZ1I0B3</accession>
<evidence type="ECO:0000256" key="3">
    <source>
        <dbReference type="ARBA" id="ARBA00022475"/>
    </source>
</evidence>
<keyword evidence="3" id="KW-1003">Cell membrane</keyword>
<keyword evidence="6" id="KW-0479">Metal-binding</keyword>
<organism evidence="14 15">
    <name type="scientific">Amycolatopsis rhabdoformis</name>
    <dbReference type="NCBI Taxonomy" id="1448059"/>
    <lineage>
        <taxon>Bacteria</taxon>
        <taxon>Bacillati</taxon>
        <taxon>Actinomycetota</taxon>
        <taxon>Actinomycetes</taxon>
        <taxon>Pseudonocardiales</taxon>
        <taxon>Pseudonocardiaceae</taxon>
        <taxon>Amycolatopsis</taxon>
    </lineage>
</organism>
<evidence type="ECO:0000256" key="6">
    <source>
        <dbReference type="ARBA" id="ARBA00022723"/>
    </source>
</evidence>
<dbReference type="Proteomes" id="UP001330812">
    <property type="component" value="Chromosome"/>
</dbReference>
<evidence type="ECO:0000256" key="4">
    <source>
        <dbReference type="ARBA" id="ARBA00022670"/>
    </source>
</evidence>
<evidence type="ECO:0000259" key="13">
    <source>
        <dbReference type="Pfam" id="PF01435"/>
    </source>
</evidence>
<reference evidence="14 15" key="1">
    <citation type="journal article" date="2015" name="Int. J. Syst. Evol. Microbiol.">
        <title>Amycolatopsis rhabdoformis sp. nov., an actinomycete isolated from a tropical forest soil.</title>
        <authorList>
            <person name="Souza W.R."/>
            <person name="Silva R.E."/>
            <person name="Goodfellow M."/>
            <person name="Busarakam K."/>
            <person name="Figueiro F.S."/>
            <person name="Ferreira D."/>
            <person name="Rodrigues-Filho E."/>
            <person name="Moraes L.A.B."/>
            <person name="Zucchi T.D."/>
        </authorList>
    </citation>
    <scope>NUCLEOTIDE SEQUENCE [LARGE SCALE GENOMIC DNA]</scope>
    <source>
        <strain evidence="14 15">NCIMB 14900</strain>
    </source>
</reference>
<evidence type="ECO:0000313" key="15">
    <source>
        <dbReference type="Proteomes" id="UP001330812"/>
    </source>
</evidence>
<dbReference type="PANTHER" id="PTHR43221:SF1">
    <property type="entry name" value="PROTEASE HTPX"/>
    <property type="match status" value="1"/>
</dbReference>
<name>A0ABZ1I0B3_9PSEU</name>
<dbReference type="RefSeq" id="WP_326566856.1">
    <property type="nucleotide sequence ID" value="NZ_CP142149.1"/>
</dbReference>
<evidence type="ECO:0000256" key="7">
    <source>
        <dbReference type="ARBA" id="ARBA00022801"/>
    </source>
</evidence>
<dbReference type="InterPro" id="IPR050083">
    <property type="entry name" value="HtpX_protease"/>
</dbReference>
<evidence type="ECO:0000256" key="2">
    <source>
        <dbReference type="ARBA" id="ARBA00004651"/>
    </source>
</evidence>
<keyword evidence="15" id="KW-1185">Reference proteome</keyword>
<dbReference type="InterPro" id="IPR001915">
    <property type="entry name" value="Peptidase_M48"/>
</dbReference>
<evidence type="ECO:0000256" key="5">
    <source>
        <dbReference type="ARBA" id="ARBA00022692"/>
    </source>
</evidence>
<keyword evidence="10" id="KW-0482">Metalloprotease</keyword>
<keyword evidence="5 12" id="KW-0812">Transmembrane</keyword>
<dbReference type="Gene3D" id="3.30.2010.10">
    <property type="entry name" value="Metalloproteases ('zincins'), catalytic domain"/>
    <property type="match status" value="1"/>
</dbReference>
<sequence length="496" mass="53336">MKTSPRALAAVALLAGFPLLVVVLVAGIVTVEVYALFHSPIWALAFGVIAVPSLGVLLKTVLILGRPPREEPGLRVLPEEQPELWNLVRELADEIGRRAPDRIFLTADANAGVLHENHLFRPSQRQLLLGALLLSAFRLDQLRAVLAHELTHYDHGQWSRAATYRWHRSLSRTVLGLDHARGLDWFVRPLLQSYAKAYFAVSARVRRDAEFAADLGAVRLAGTAAAVSALRESEGLAEAWGFFLDNYAAEGWAAGYFPARLAEGYRALLADDWRKREIADVRKTLAKRKTARFDHHPATPERIAALETAPAVAPPAGGDGPAYQILRDAEEFLDTALLTGLVDEVSTKERTDWDTLAGLGAHHTALGNALGVLGGRTLGDALDMIDTGEATPLAAPGFTVPAGAAPEVRRAMVGAAIRRRLSLVVTAALADAGVVRWRVSWSGPAEIVVDGPGNEAVSAALDAACTADPDTTPLRVLLKEAEVPLDYRPSRSTALG</sequence>
<keyword evidence="4" id="KW-0645">Protease</keyword>
<comment type="subcellular location">
    <subcellularLocation>
        <location evidence="2">Cell membrane</location>
        <topology evidence="2">Multi-pass membrane protein</topology>
    </subcellularLocation>
</comment>
<gene>
    <name evidence="14" type="ORF">VSH64_34100</name>
</gene>
<keyword evidence="8" id="KW-0862">Zinc</keyword>
<evidence type="ECO:0000256" key="8">
    <source>
        <dbReference type="ARBA" id="ARBA00022833"/>
    </source>
</evidence>
<feature type="transmembrane region" description="Helical" evidence="12">
    <location>
        <begin position="41"/>
        <end position="65"/>
    </location>
</feature>
<evidence type="ECO:0000256" key="1">
    <source>
        <dbReference type="ARBA" id="ARBA00001947"/>
    </source>
</evidence>
<protein>
    <submittedName>
        <fullName evidence="14">M48 family metallopeptidase</fullName>
    </submittedName>
</protein>
<keyword evidence="7" id="KW-0378">Hydrolase</keyword>
<evidence type="ECO:0000313" key="14">
    <source>
        <dbReference type="EMBL" id="WSE27852.1"/>
    </source>
</evidence>